<keyword evidence="7" id="KW-0732">Signal</keyword>
<feature type="chain" id="PRO_5037036345" evidence="7">
    <location>
        <begin position="23"/>
        <end position="116"/>
    </location>
</feature>
<evidence type="ECO:0000256" key="6">
    <source>
        <dbReference type="SAM" id="Phobius"/>
    </source>
</evidence>
<feature type="signal peptide" evidence="7">
    <location>
        <begin position="1"/>
        <end position="22"/>
    </location>
</feature>
<keyword evidence="2" id="KW-1003">Cell membrane</keyword>
<keyword evidence="3 6" id="KW-0812">Transmembrane</keyword>
<name>A0A932GPL5_UNCTE</name>
<keyword evidence="5 6" id="KW-0472">Membrane</keyword>
<dbReference type="InterPro" id="IPR019108">
    <property type="entry name" value="Caa3_assmbl_CtaG-rel"/>
</dbReference>
<evidence type="ECO:0000313" key="9">
    <source>
        <dbReference type="Proteomes" id="UP000741360"/>
    </source>
</evidence>
<dbReference type="Pfam" id="PF09678">
    <property type="entry name" value="Caa3_CtaG"/>
    <property type="match status" value="1"/>
</dbReference>
<keyword evidence="4 6" id="KW-1133">Transmembrane helix</keyword>
<feature type="transmembrane region" description="Helical" evidence="6">
    <location>
        <begin position="68"/>
        <end position="86"/>
    </location>
</feature>
<sequence>MKVPLTLFISVFLFLLPTVGWAHSPAGSASEAHWNWRGDVLTVLVLFGTTYTAGWLRLKIRSPRIAPWWQLGLYWAGLAAIFLALISPIDALAEDLLSMHMVQHLLLIMIAPLFLL</sequence>
<dbReference type="Proteomes" id="UP000741360">
    <property type="component" value="Unassembled WGS sequence"/>
</dbReference>
<dbReference type="EMBL" id="JACPSX010000154">
    <property type="protein sequence ID" value="MBI3014991.1"/>
    <property type="molecule type" value="Genomic_DNA"/>
</dbReference>
<feature type="transmembrane region" description="Helical" evidence="6">
    <location>
        <begin position="38"/>
        <end position="56"/>
    </location>
</feature>
<evidence type="ECO:0000256" key="1">
    <source>
        <dbReference type="ARBA" id="ARBA00004651"/>
    </source>
</evidence>
<dbReference type="GO" id="GO:0005886">
    <property type="term" value="C:plasma membrane"/>
    <property type="evidence" value="ECO:0007669"/>
    <property type="project" value="UniProtKB-SubCell"/>
</dbReference>
<evidence type="ECO:0000256" key="4">
    <source>
        <dbReference type="ARBA" id="ARBA00022989"/>
    </source>
</evidence>
<reference evidence="8" key="1">
    <citation type="submission" date="2020-07" db="EMBL/GenBank/DDBJ databases">
        <title>Huge and variable diversity of episymbiotic CPR bacteria and DPANN archaea in groundwater ecosystems.</title>
        <authorList>
            <person name="He C.Y."/>
            <person name="Keren R."/>
            <person name="Whittaker M."/>
            <person name="Farag I.F."/>
            <person name="Doudna J."/>
            <person name="Cate J.H.D."/>
            <person name="Banfield J.F."/>
        </authorList>
    </citation>
    <scope>NUCLEOTIDE SEQUENCE</scope>
    <source>
        <strain evidence="8">NC_groundwater_717_Ag_S-0.2um_59_8</strain>
    </source>
</reference>
<evidence type="ECO:0000256" key="5">
    <source>
        <dbReference type="ARBA" id="ARBA00023136"/>
    </source>
</evidence>
<evidence type="ECO:0000256" key="2">
    <source>
        <dbReference type="ARBA" id="ARBA00022475"/>
    </source>
</evidence>
<evidence type="ECO:0000256" key="7">
    <source>
        <dbReference type="SAM" id="SignalP"/>
    </source>
</evidence>
<proteinExistence type="predicted"/>
<dbReference type="AlphaFoldDB" id="A0A932GPL5"/>
<protein>
    <submittedName>
        <fullName evidence="8">Cytochrome c oxidase assembly protein</fullName>
    </submittedName>
</protein>
<comment type="caution">
    <text evidence="8">The sequence shown here is derived from an EMBL/GenBank/DDBJ whole genome shotgun (WGS) entry which is preliminary data.</text>
</comment>
<evidence type="ECO:0000256" key="3">
    <source>
        <dbReference type="ARBA" id="ARBA00022692"/>
    </source>
</evidence>
<feature type="non-terminal residue" evidence="8">
    <location>
        <position position="116"/>
    </location>
</feature>
<evidence type="ECO:0000313" key="8">
    <source>
        <dbReference type="EMBL" id="MBI3014991.1"/>
    </source>
</evidence>
<organism evidence="8 9">
    <name type="scientific">Tectimicrobiota bacterium</name>
    <dbReference type="NCBI Taxonomy" id="2528274"/>
    <lineage>
        <taxon>Bacteria</taxon>
        <taxon>Pseudomonadati</taxon>
        <taxon>Nitrospinota/Tectimicrobiota group</taxon>
        <taxon>Candidatus Tectimicrobiota</taxon>
    </lineage>
</organism>
<comment type="subcellular location">
    <subcellularLocation>
        <location evidence="1">Cell membrane</location>
        <topology evidence="1">Multi-pass membrane protein</topology>
    </subcellularLocation>
</comment>
<gene>
    <name evidence="8" type="ORF">HYY65_08055</name>
</gene>
<accession>A0A932GPL5</accession>